<dbReference type="PANTHER" id="PTHR38481">
    <property type="entry name" value="HYALURONATE LYASE"/>
    <property type="match status" value="1"/>
</dbReference>
<dbReference type="InterPro" id="IPR004103">
    <property type="entry name" value="Lyase_8_C"/>
</dbReference>
<feature type="domain" description="Polysaccharide lyase family 8 central" evidence="5">
    <location>
        <begin position="422"/>
        <end position="672"/>
    </location>
</feature>
<proteinExistence type="inferred from homology"/>
<dbReference type="Gene3D" id="2.60.220.10">
    <property type="entry name" value="Polysaccharide lyase family 8-like, C-terminal"/>
    <property type="match status" value="1"/>
</dbReference>
<dbReference type="InterPro" id="IPR003159">
    <property type="entry name" value="Lyase_8_central_dom"/>
</dbReference>
<dbReference type="Gene3D" id="2.70.98.10">
    <property type="match status" value="1"/>
</dbReference>
<dbReference type="Proteomes" id="UP001318300">
    <property type="component" value="Unassembled WGS sequence"/>
</dbReference>
<dbReference type="InterPro" id="IPR011013">
    <property type="entry name" value="Gal_mutarotase_sf_dom"/>
</dbReference>
<dbReference type="SUPFAM" id="SSF74650">
    <property type="entry name" value="Galactose mutarotase-like"/>
    <property type="match status" value="1"/>
</dbReference>
<comment type="similarity">
    <text evidence="1">Belongs to the polysaccharide lyase 8 family.</text>
</comment>
<dbReference type="Gene3D" id="1.50.10.100">
    <property type="entry name" value="Chondroitin AC/alginate lyase"/>
    <property type="match status" value="1"/>
</dbReference>
<name>A0ABX0TAQ4_9MICO</name>
<dbReference type="RefSeq" id="WP_166781545.1">
    <property type="nucleotide sequence ID" value="NZ_JAAOYO010000005.1"/>
</dbReference>
<feature type="domain" description="Polysaccharide lyase 8 N-terminal alpha-helical" evidence="7">
    <location>
        <begin position="55"/>
        <end position="369"/>
    </location>
</feature>
<comment type="caution">
    <text evidence="8">The sequence shown here is derived from an EMBL/GenBank/DDBJ whole genome shotgun (WGS) entry which is preliminary data.</text>
</comment>
<evidence type="ECO:0000259" key="7">
    <source>
        <dbReference type="Pfam" id="PF08124"/>
    </source>
</evidence>
<evidence type="ECO:0000259" key="5">
    <source>
        <dbReference type="Pfam" id="PF02278"/>
    </source>
</evidence>
<dbReference type="Pfam" id="PF02884">
    <property type="entry name" value="Lyase_8_C"/>
    <property type="match status" value="1"/>
</dbReference>
<dbReference type="PANTHER" id="PTHR38481:SF1">
    <property type="entry name" value="HYALURONATE LYASE"/>
    <property type="match status" value="1"/>
</dbReference>
<feature type="domain" description="Polysaccharide lyase family 8 C-terminal" evidence="6">
    <location>
        <begin position="688"/>
        <end position="750"/>
    </location>
</feature>
<evidence type="ECO:0000256" key="4">
    <source>
        <dbReference type="SAM" id="SignalP"/>
    </source>
</evidence>
<keyword evidence="3 8" id="KW-0456">Lyase</keyword>
<dbReference type="InterPro" id="IPR008929">
    <property type="entry name" value="Chondroitin_lyas"/>
</dbReference>
<dbReference type="GO" id="GO:0030340">
    <property type="term" value="F:hyaluronate lyase activity"/>
    <property type="evidence" value="ECO:0007669"/>
    <property type="project" value="UniProtKB-EC"/>
</dbReference>
<dbReference type="EC" id="4.2.2.1" evidence="8"/>
<organism evidence="8 9">
    <name type="scientific">Curtobacterium salicis</name>
    <dbReference type="NCBI Taxonomy" id="1779862"/>
    <lineage>
        <taxon>Bacteria</taxon>
        <taxon>Bacillati</taxon>
        <taxon>Actinomycetota</taxon>
        <taxon>Actinomycetes</taxon>
        <taxon>Micrococcales</taxon>
        <taxon>Microbacteriaceae</taxon>
        <taxon>Curtobacterium</taxon>
    </lineage>
</organism>
<dbReference type="SUPFAM" id="SSF49863">
    <property type="entry name" value="Hyaluronate lyase-like, C-terminal domain"/>
    <property type="match status" value="1"/>
</dbReference>
<feature type="signal peptide" evidence="4">
    <location>
        <begin position="1"/>
        <end position="39"/>
    </location>
</feature>
<dbReference type="InterPro" id="IPR038970">
    <property type="entry name" value="Lyase_8"/>
</dbReference>
<accession>A0ABX0TAQ4</accession>
<dbReference type="PROSITE" id="PS51318">
    <property type="entry name" value="TAT"/>
    <property type="match status" value="1"/>
</dbReference>
<dbReference type="CDD" id="cd01083">
    <property type="entry name" value="GAG_Lyase"/>
    <property type="match status" value="1"/>
</dbReference>
<keyword evidence="9" id="KW-1185">Reference proteome</keyword>
<protein>
    <submittedName>
        <fullName evidence="8">Hyaluronate lyase</fullName>
        <ecNumber evidence="8">4.2.2.1</ecNumber>
    </submittedName>
</protein>
<reference evidence="8 9" key="1">
    <citation type="submission" date="2020-03" db="EMBL/GenBank/DDBJ databases">
        <title>Above-ground endophytic microbial communities from plants in different locations in the United States.</title>
        <authorList>
            <person name="Frank C."/>
        </authorList>
    </citation>
    <scope>NUCLEOTIDE SEQUENCE [LARGE SCALE GENOMIC DNA]</scope>
    <source>
        <strain evidence="8 9">WW7</strain>
    </source>
</reference>
<dbReference type="InterPro" id="IPR014718">
    <property type="entry name" value="GH-type_carb-bd"/>
</dbReference>
<dbReference type="Pfam" id="PF08124">
    <property type="entry name" value="Lyase_8_N"/>
    <property type="match status" value="1"/>
</dbReference>
<dbReference type="InterPro" id="IPR011071">
    <property type="entry name" value="Lyase_8-like_C"/>
</dbReference>
<evidence type="ECO:0000256" key="1">
    <source>
        <dbReference type="ARBA" id="ARBA00006699"/>
    </source>
</evidence>
<gene>
    <name evidence="8" type="ORF">E9228_003239</name>
</gene>
<dbReference type="InterPro" id="IPR012970">
    <property type="entry name" value="Lyase_8_alpha_N"/>
</dbReference>
<evidence type="ECO:0000256" key="2">
    <source>
        <dbReference type="ARBA" id="ARBA00022729"/>
    </source>
</evidence>
<evidence type="ECO:0000256" key="3">
    <source>
        <dbReference type="ARBA" id="ARBA00023239"/>
    </source>
</evidence>
<evidence type="ECO:0000313" key="9">
    <source>
        <dbReference type="Proteomes" id="UP001318300"/>
    </source>
</evidence>
<evidence type="ECO:0000259" key="6">
    <source>
        <dbReference type="Pfam" id="PF02884"/>
    </source>
</evidence>
<dbReference type="SUPFAM" id="SSF48230">
    <property type="entry name" value="Chondroitin AC/alginate lyase"/>
    <property type="match status" value="1"/>
</dbReference>
<dbReference type="EMBL" id="JAAOYO010000005">
    <property type="protein sequence ID" value="NII42570.1"/>
    <property type="molecule type" value="Genomic_DNA"/>
</dbReference>
<sequence length="801" mass="84855">MTDSTPTAGPSRRAVLVGAAAVAALAGTRSLLPGGAAHAAGTTPAPPFATVRSQWLATLIGDVDLADPVVARYVTDLAAAAKPLWDSLDTGAGRTFLWADLDSSSTSALQTTAIGRIRTLALALKTPGSALTGDTALAADLVSALDWFLAHKYGGGVGRYDNWWDFQIGIPLALNDVCLLLHDQLTATQVGTAMTAIRKYAPDPRVTAEMTSTGANRNWACSIAIIRGALSEDAAVIADAKNAYVPVFDYTTSGDGFYPDGGFVQHEYYAYTGSYGFSLLQYLTYSMLAVRGTEWAFTASRLQRVVDWVEENFRPWIHAGAFMDMTRGRALSRFYQTDHRLGHLTVATLVQLADVLPAADGTALRSVCKGWIAADTTQPYFDHDDIPIEQVRIPSVVRGRALVADESVQTGSESTRSVVATSMARAVHRRSGFALGIAMDSTTIKPYETANDENLQGWYTGEGATYLYLPDKPGHWANQYWPTADKYRIPGTTVQVKPLALGAGRGSTNTWTGGVVQDDVSAVGMGLSFGKQTLRARKSWFGFGDVVLHLGAGITSSDGVHVETIVEQRNTGPDGQTVPVVDGRATLTTTSSTATTLTPRWVHVPGTGGYVFPAGTSVRALREDRTGRWTDMDHRGTYEDDTAYTRRFVTFWLDHGVDPTNASYSWLQLPGATQAQVSAAAVSDDVAVLANTASLQAARQASTGVTALNAWASGTAAIGGVRIDRTGCVVVRRDDDGMAVSVSDPTGKLTGTVTVTIDGSAGTVLETDPGVSVTTGSQSTVVRVDVTGSAGRTATARFAPA</sequence>
<dbReference type="Pfam" id="PF02278">
    <property type="entry name" value="Lyase_8"/>
    <property type="match status" value="1"/>
</dbReference>
<evidence type="ECO:0000313" key="8">
    <source>
        <dbReference type="EMBL" id="NII42570.1"/>
    </source>
</evidence>
<keyword evidence="2 4" id="KW-0732">Signal</keyword>
<dbReference type="InterPro" id="IPR006311">
    <property type="entry name" value="TAT_signal"/>
</dbReference>
<feature type="chain" id="PRO_5045106595" evidence="4">
    <location>
        <begin position="40"/>
        <end position="801"/>
    </location>
</feature>